<dbReference type="InterPro" id="IPR011978">
    <property type="entry name" value="YgfB-like"/>
</dbReference>
<dbReference type="EMBL" id="FNNH01000034">
    <property type="protein sequence ID" value="SDW87405.1"/>
    <property type="molecule type" value="Genomic_DNA"/>
</dbReference>
<dbReference type="SUPFAM" id="SSF103642">
    <property type="entry name" value="Sec-C motif"/>
    <property type="match status" value="1"/>
</dbReference>
<evidence type="ECO:0008006" key="3">
    <source>
        <dbReference type="Google" id="ProtNLM"/>
    </source>
</evidence>
<proteinExistence type="predicted"/>
<protein>
    <recommendedName>
        <fullName evidence="3">YecA family protein</fullName>
    </recommendedName>
</protein>
<dbReference type="SUPFAM" id="SSF101327">
    <property type="entry name" value="YgfB-like"/>
    <property type="match status" value="1"/>
</dbReference>
<dbReference type="InterPro" id="IPR004027">
    <property type="entry name" value="SEC_C_motif"/>
</dbReference>
<dbReference type="Gene3D" id="3.10.450.50">
    <property type="match status" value="1"/>
</dbReference>
<dbReference type="Pfam" id="PF03695">
    <property type="entry name" value="UPF0149"/>
    <property type="match status" value="1"/>
</dbReference>
<dbReference type="AlphaFoldDB" id="A0A1H2X3K2"/>
<dbReference type="InterPro" id="IPR036255">
    <property type="entry name" value="YgfB-like_sf"/>
</dbReference>
<dbReference type="NCBIfam" id="TIGR02292">
    <property type="entry name" value="ygfB_yecA"/>
    <property type="match status" value="1"/>
</dbReference>
<dbReference type="Proteomes" id="UP000183454">
    <property type="component" value="Unassembled WGS sequence"/>
</dbReference>
<dbReference type="Pfam" id="PF02810">
    <property type="entry name" value="SEC-C"/>
    <property type="match status" value="1"/>
</dbReference>
<reference evidence="1 2" key="1">
    <citation type="submission" date="2016-10" db="EMBL/GenBank/DDBJ databases">
        <authorList>
            <person name="de Groot N.N."/>
        </authorList>
    </citation>
    <scope>NUCLEOTIDE SEQUENCE [LARGE SCALE GENOMIC DNA]</scope>
    <source>
        <strain evidence="1 2">Nm110</strain>
    </source>
</reference>
<name>A0A1H2X3K2_9PROT</name>
<gene>
    <name evidence="1" type="ORF">SAMN05421882_103416</name>
</gene>
<dbReference type="NCBIfam" id="NF007704">
    <property type="entry name" value="PRK10396.1"/>
    <property type="match status" value="1"/>
</dbReference>
<dbReference type="PANTHER" id="PTHR33747:SF1">
    <property type="entry name" value="ADENYLATE CYCLASE-ASSOCIATED CAP C-TERMINAL DOMAIN-CONTAINING PROTEIN"/>
    <property type="match status" value="1"/>
</dbReference>
<accession>A0A1H2X3K2</accession>
<dbReference type="RefSeq" id="WP_074667530.1">
    <property type="nucleotide sequence ID" value="NZ_FNNH01000034.1"/>
</dbReference>
<evidence type="ECO:0000313" key="2">
    <source>
        <dbReference type="Proteomes" id="UP000183454"/>
    </source>
</evidence>
<organism evidence="1 2">
    <name type="scientific">Nitrosomonas communis</name>
    <dbReference type="NCBI Taxonomy" id="44574"/>
    <lineage>
        <taxon>Bacteria</taxon>
        <taxon>Pseudomonadati</taxon>
        <taxon>Pseudomonadota</taxon>
        <taxon>Betaproteobacteria</taxon>
        <taxon>Nitrosomonadales</taxon>
        <taxon>Nitrosomonadaceae</taxon>
        <taxon>Nitrosomonas</taxon>
    </lineage>
</organism>
<dbReference type="Gene3D" id="1.20.120.740">
    <property type="entry name" value="YgfB uncharacterised protein family UPF0149, PF03695"/>
    <property type="match status" value="1"/>
</dbReference>
<dbReference type="PANTHER" id="PTHR33747">
    <property type="entry name" value="UPF0225 PROTEIN SCO1677"/>
    <property type="match status" value="1"/>
</dbReference>
<evidence type="ECO:0000313" key="1">
    <source>
        <dbReference type="EMBL" id="SDW87405.1"/>
    </source>
</evidence>
<sequence length="245" mass="28120">MSKNSENSELFLPLSLEELDELDDFLMSDDMSDETMALEALDGYLTAIVSGPIILKPSEWLSGIWGPSEQGRPAFKTKAQAQRILELILRHMNSIIWVLQDNPDAYEPMVDIRLYKSQEYVDAEMWAYGYMRGVELCRAQWQPLFDDPHGLIVLRPIRLHVTGDLTSEEKMLTQTPIQRKELAKQIPASVAWIYRYWLPYRQATAERTIVTTFQRDHPKIGRNDPCPCGSGKKYKKCCGITGILH</sequence>